<dbReference type="PROSITE" id="PS50850">
    <property type="entry name" value="MFS"/>
    <property type="match status" value="1"/>
</dbReference>
<dbReference type="PROSITE" id="PS00217">
    <property type="entry name" value="SUGAR_TRANSPORT_2"/>
    <property type="match status" value="1"/>
</dbReference>
<keyword evidence="10" id="KW-1185">Reference proteome</keyword>
<feature type="transmembrane region" description="Helical" evidence="7">
    <location>
        <begin position="255"/>
        <end position="280"/>
    </location>
</feature>
<evidence type="ECO:0000256" key="2">
    <source>
        <dbReference type="ARBA" id="ARBA00010992"/>
    </source>
</evidence>
<reference evidence="9 10" key="1">
    <citation type="submission" date="2016-03" db="EMBL/GenBank/DDBJ databases">
        <authorList>
            <person name="Devillers H."/>
        </authorList>
    </citation>
    <scope>NUCLEOTIDE SEQUENCE [LARGE SCALE GENOMIC DNA]</scope>
    <source>
        <strain evidence="9">CBS 11717</strain>
    </source>
</reference>
<dbReference type="InterPro" id="IPR005829">
    <property type="entry name" value="Sugar_transporter_CS"/>
</dbReference>
<keyword evidence="4 7" id="KW-0812">Transmembrane</keyword>
<feature type="transmembrane region" description="Helical" evidence="7">
    <location>
        <begin position="12"/>
        <end position="37"/>
    </location>
</feature>
<organism evidence="9 10">
    <name type="scientific">Lachancea mirantina</name>
    <dbReference type="NCBI Taxonomy" id="1230905"/>
    <lineage>
        <taxon>Eukaryota</taxon>
        <taxon>Fungi</taxon>
        <taxon>Dikarya</taxon>
        <taxon>Ascomycota</taxon>
        <taxon>Saccharomycotina</taxon>
        <taxon>Saccharomycetes</taxon>
        <taxon>Saccharomycetales</taxon>
        <taxon>Saccharomycetaceae</taxon>
        <taxon>Lachancea</taxon>
    </lineage>
</organism>
<dbReference type="PRINTS" id="PR00171">
    <property type="entry name" value="SUGRTRNSPORT"/>
</dbReference>
<evidence type="ECO:0000256" key="1">
    <source>
        <dbReference type="ARBA" id="ARBA00004141"/>
    </source>
</evidence>
<dbReference type="Pfam" id="PF00083">
    <property type="entry name" value="Sugar_tr"/>
    <property type="match status" value="1"/>
</dbReference>
<feature type="transmembrane region" description="Helical" evidence="7">
    <location>
        <begin position="137"/>
        <end position="162"/>
    </location>
</feature>
<feature type="transmembrane region" description="Helical" evidence="7">
    <location>
        <begin position="325"/>
        <end position="344"/>
    </location>
</feature>
<evidence type="ECO:0000256" key="5">
    <source>
        <dbReference type="ARBA" id="ARBA00022989"/>
    </source>
</evidence>
<dbReference type="InterPro" id="IPR020846">
    <property type="entry name" value="MFS_dom"/>
</dbReference>
<dbReference type="OrthoDB" id="4142200at2759"/>
<dbReference type="SUPFAM" id="SSF103473">
    <property type="entry name" value="MFS general substrate transporter"/>
    <property type="match status" value="1"/>
</dbReference>
<comment type="subcellular location">
    <subcellularLocation>
        <location evidence="1">Membrane</location>
        <topology evidence="1">Multi-pass membrane protein</topology>
    </subcellularLocation>
</comment>
<dbReference type="GO" id="GO:0016020">
    <property type="term" value="C:membrane"/>
    <property type="evidence" value="ECO:0007669"/>
    <property type="project" value="UniProtKB-SubCell"/>
</dbReference>
<dbReference type="AlphaFoldDB" id="A0A1G4KCS0"/>
<dbReference type="InterPro" id="IPR005828">
    <property type="entry name" value="MFS_sugar_transport-like"/>
</dbReference>
<dbReference type="PANTHER" id="PTHR48022">
    <property type="entry name" value="PLASTIDIC GLUCOSE TRANSPORTER 4"/>
    <property type="match status" value="1"/>
</dbReference>
<dbReference type="InterPro" id="IPR036259">
    <property type="entry name" value="MFS_trans_sf"/>
</dbReference>
<dbReference type="InterPro" id="IPR050360">
    <property type="entry name" value="MFS_Sugar_Transporters"/>
</dbReference>
<evidence type="ECO:0000256" key="3">
    <source>
        <dbReference type="ARBA" id="ARBA00022448"/>
    </source>
</evidence>
<feature type="domain" description="Major facilitator superfamily (MFS) profile" evidence="8">
    <location>
        <begin position="10"/>
        <end position="456"/>
    </location>
</feature>
<dbReference type="InterPro" id="IPR003663">
    <property type="entry name" value="Sugar/inositol_transpt"/>
</dbReference>
<feature type="transmembrane region" description="Helical" evidence="7">
    <location>
        <begin position="49"/>
        <end position="70"/>
    </location>
</feature>
<evidence type="ECO:0000256" key="7">
    <source>
        <dbReference type="SAM" id="Phobius"/>
    </source>
</evidence>
<gene>
    <name evidence="9" type="ORF">LAMI_0G17172G</name>
</gene>
<dbReference type="EMBL" id="LT598469">
    <property type="protein sequence ID" value="SCV02240.1"/>
    <property type="molecule type" value="Genomic_DNA"/>
</dbReference>
<comment type="similarity">
    <text evidence="2">Belongs to the major facilitator superfamily. Sugar transporter (TC 2.A.1.1) family.</text>
</comment>
<feature type="transmembrane region" description="Helical" evidence="7">
    <location>
        <begin position="292"/>
        <end position="313"/>
    </location>
</feature>
<keyword evidence="5 7" id="KW-1133">Transmembrane helix</keyword>
<feature type="transmembrane region" description="Helical" evidence="7">
    <location>
        <begin position="108"/>
        <end position="125"/>
    </location>
</feature>
<dbReference type="GO" id="GO:0005351">
    <property type="term" value="F:carbohydrate:proton symporter activity"/>
    <property type="evidence" value="ECO:0007669"/>
    <property type="project" value="TreeGrafter"/>
</dbReference>
<accession>A0A1G4KCS0</accession>
<keyword evidence="6 7" id="KW-0472">Membrane</keyword>
<feature type="transmembrane region" description="Helical" evidence="7">
    <location>
        <begin position="364"/>
        <end position="391"/>
    </location>
</feature>
<keyword evidence="3" id="KW-0813">Transport</keyword>
<feature type="transmembrane region" description="Helical" evidence="7">
    <location>
        <begin position="82"/>
        <end position="102"/>
    </location>
</feature>
<dbReference type="PANTHER" id="PTHR48022:SF7">
    <property type="entry name" value="MAJOR FACILITATOR SUPERFAMILY (MFS) PROFILE DOMAIN-CONTAINING PROTEIN-RELATED"/>
    <property type="match status" value="1"/>
</dbReference>
<evidence type="ECO:0000313" key="9">
    <source>
        <dbReference type="EMBL" id="SCV02240.1"/>
    </source>
</evidence>
<evidence type="ECO:0000256" key="4">
    <source>
        <dbReference type="ARBA" id="ARBA00022692"/>
    </source>
</evidence>
<evidence type="ECO:0000256" key="6">
    <source>
        <dbReference type="ARBA" id="ARBA00023136"/>
    </source>
</evidence>
<protein>
    <submittedName>
        <fullName evidence="9">LAMI_0G17172g1_1</fullName>
    </submittedName>
</protein>
<proteinExistence type="inferred from homology"/>
<dbReference type="Proteomes" id="UP000191024">
    <property type="component" value="Chromosome G"/>
</dbReference>
<dbReference type="Gene3D" id="1.20.1250.20">
    <property type="entry name" value="MFS general substrate transporter like domains"/>
    <property type="match status" value="1"/>
</dbReference>
<feature type="transmembrane region" description="Helical" evidence="7">
    <location>
        <begin position="168"/>
        <end position="189"/>
    </location>
</feature>
<name>A0A1G4KCS0_9SACH</name>
<feature type="transmembrane region" description="Helical" evidence="7">
    <location>
        <begin position="431"/>
        <end position="452"/>
    </location>
</feature>
<evidence type="ECO:0000259" key="8">
    <source>
        <dbReference type="PROSITE" id="PS50850"/>
    </source>
</evidence>
<feature type="transmembrane region" description="Helical" evidence="7">
    <location>
        <begin position="403"/>
        <end position="425"/>
    </location>
</feature>
<sequence>MKTLYATTSIACIISLAGVMLGMDISSLATFLGSFYFNKYLGFPGPLEQGLMTSANPIGGFIGCVFFGVASERLSRIQAFQAFSLVWIMGCIISVAVVNVWMVVAGRAIRGAAIGGLSVLIPTYIGEVVPLNKKGLVTSVVQLSVTVAVLFMFFVCFLLNLLEKPLSFRVAWGLEMAPAILLFGFSNLLSESPRWLAIHGYYDKAQEKMRKLALFNSGEEGDTMDFNKIDVLDFLVPATPISYFQLSRRGLRKHISIGITLQILVQVCGMNTLMFYAVYICDMIGLQGNSKLIAAAVPYSVNVVFTFVPILLLDKLKRRDILIPGSFILAILMLVIGCIMGQYGRDSEPIGGNTAVVWTVTGTPGLLVLLLCFAFVGVFSATLSCCAWLYTNEILPARAKAKGMVVAMSVSWMLNATLTFITPFFLSKIKWVTFVILGSCTFFLAMIVALVFPETYGLAESEIENLFNKSTFSAKAEDSNLDTGCIVRSCAPSPAIHLKAMEPDSNTEPQTSEHHEVKVKVTV</sequence>
<evidence type="ECO:0000313" key="10">
    <source>
        <dbReference type="Proteomes" id="UP000191024"/>
    </source>
</evidence>